<keyword evidence="2" id="KW-1185">Reference proteome</keyword>
<reference evidence="2" key="1">
    <citation type="submission" date="2016-10" db="EMBL/GenBank/DDBJ databases">
        <authorList>
            <person name="Varghese N."/>
            <person name="Submissions S."/>
        </authorList>
    </citation>
    <scope>NUCLEOTIDE SEQUENCE [LARGE SCALE GENOMIC DNA]</scope>
    <source>
        <strain evidence="2">M1</strain>
    </source>
</reference>
<proteinExistence type="predicted"/>
<accession>A0A1I0TV31</accession>
<sequence>MNGKKLLWYISNQLNEYSEDNLNDQGGFMGKSLRKIKREREKISSPFHPDVMTAWNRGFEAGAKRQNELDTQLMLEWLGKLEEIPGIGQKTAWKIREHFLDFMKEKRERNESALEQNNTAADDYR</sequence>
<evidence type="ECO:0000313" key="2">
    <source>
        <dbReference type="Proteomes" id="UP000198650"/>
    </source>
</evidence>
<evidence type="ECO:0000313" key="1">
    <source>
        <dbReference type="EMBL" id="SFA55530.1"/>
    </source>
</evidence>
<dbReference type="Proteomes" id="UP000198650">
    <property type="component" value="Unassembled WGS sequence"/>
</dbReference>
<protein>
    <recommendedName>
        <fullName evidence="3">Helix-hairpin-helix domain-containing protein</fullName>
    </recommendedName>
</protein>
<organism evidence="1 2">
    <name type="scientific">Parageobacillus thermantarcticus</name>
    <dbReference type="NCBI Taxonomy" id="186116"/>
    <lineage>
        <taxon>Bacteria</taxon>
        <taxon>Bacillati</taxon>
        <taxon>Bacillota</taxon>
        <taxon>Bacilli</taxon>
        <taxon>Bacillales</taxon>
        <taxon>Anoxybacillaceae</taxon>
        <taxon>Parageobacillus</taxon>
    </lineage>
</organism>
<dbReference type="STRING" id="186116.SAMN05192569_10636"/>
<dbReference type="EMBL" id="FOJS01000063">
    <property type="protein sequence ID" value="SFA55530.1"/>
    <property type="molecule type" value="Genomic_DNA"/>
</dbReference>
<name>A0A1I0TV31_9BACL</name>
<dbReference type="AlphaFoldDB" id="A0A1I0TV31"/>
<gene>
    <name evidence="1" type="ORF">SAMN05192569_10636</name>
</gene>
<evidence type="ECO:0008006" key="3">
    <source>
        <dbReference type="Google" id="ProtNLM"/>
    </source>
</evidence>